<proteinExistence type="predicted"/>
<dbReference type="Proteomes" id="UP000461730">
    <property type="component" value="Unassembled WGS sequence"/>
</dbReference>
<keyword evidence="2" id="KW-1185">Reference proteome</keyword>
<dbReference type="EMBL" id="WRXN01000013">
    <property type="protein sequence ID" value="MVT11369.1"/>
    <property type="molecule type" value="Genomic_DNA"/>
</dbReference>
<accession>A0A7K1UAH4</accession>
<protein>
    <submittedName>
        <fullName evidence="1">Uncharacterized protein</fullName>
    </submittedName>
</protein>
<dbReference type="AlphaFoldDB" id="A0A7K1UAH4"/>
<reference evidence="1 2" key="1">
    <citation type="submission" date="2019-12" db="EMBL/GenBank/DDBJ databases">
        <title>Chitinophaga sp. strain ysch24 (GDMCC 1.1355), whole genome shotgun sequence.</title>
        <authorList>
            <person name="Zhang X."/>
        </authorList>
    </citation>
    <scope>NUCLEOTIDE SEQUENCE [LARGE SCALE GENOMIC DNA]</scope>
    <source>
        <strain evidence="2">ysch24</strain>
    </source>
</reference>
<comment type="caution">
    <text evidence="1">The sequence shown here is derived from an EMBL/GenBank/DDBJ whole genome shotgun (WGS) entry which is preliminary data.</text>
</comment>
<gene>
    <name evidence="1" type="ORF">GO493_24095</name>
</gene>
<evidence type="ECO:0000313" key="2">
    <source>
        <dbReference type="Proteomes" id="UP000461730"/>
    </source>
</evidence>
<name>A0A7K1UAH4_9BACT</name>
<dbReference type="RefSeq" id="WP_157308796.1">
    <property type="nucleotide sequence ID" value="NZ_WRXN01000013.1"/>
</dbReference>
<organism evidence="1 2">
    <name type="scientific">Chitinophaga tropicalis</name>
    <dbReference type="NCBI Taxonomy" id="2683588"/>
    <lineage>
        <taxon>Bacteria</taxon>
        <taxon>Pseudomonadati</taxon>
        <taxon>Bacteroidota</taxon>
        <taxon>Chitinophagia</taxon>
        <taxon>Chitinophagales</taxon>
        <taxon>Chitinophagaceae</taxon>
        <taxon>Chitinophaga</taxon>
    </lineage>
</organism>
<sequence>MNVIEQYNARKQQCLQAQKMPSALITDRWFTAVKTALCCSSPMSLGIQVTDFRRLYHSDKDELTLMDFAILSNNLESKSANELGVPMYEYLASLSEGVAPVKQWQDVVSEIDESIKKELAEEAIKMKEAGINQVGGFLNNPAKA</sequence>
<evidence type="ECO:0000313" key="1">
    <source>
        <dbReference type="EMBL" id="MVT11369.1"/>
    </source>
</evidence>